<dbReference type="PANTHER" id="PTHR10682">
    <property type="entry name" value="POLY A POLYMERASE"/>
    <property type="match status" value="1"/>
</dbReference>
<dbReference type="SUPFAM" id="SSF81631">
    <property type="entry name" value="PAP/OAS1 substrate-binding domain"/>
    <property type="match status" value="1"/>
</dbReference>
<dbReference type="EMBL" id="JBICBT010000688">
    <property type="protein sequence ID" value="KAL3105389.1"/>
    <property type="molecule type" value="Genomic_DNA"/>
</dbReference>
<evidence type="ECO:0000256" key="1">
    <source>
        <dbReference type="ARBA" id="ARBA00004123"/>
    </source>
</evidence>
<keyword evidence="8" id="KW-0539">Nucleus</keyword>
<protein>
    <recommendedName>
        <fullName evidence="3">polynucleotide adenylyltransferase</fullName>
        <ecNumber evidence="3">2.7.7.19</ecNumber>
    </recommendedName>
</protein>
<keyword evidence="5" id="KW-0808">Transferase</keyword>
<accession>A0ABD2KR24</accession>
<dbReference type="GO" id="GO:0005634">
    <property type="term" value="C:nucleus"/>
    <property type="evidence" value="ECO:0007669"/>
    <property type="project" value="UniProtKB-SubCell"/>
</dbReference>
<gene>
    <name evidence="12" type="ORF">niasHT_026122</name>
</gene>
<dbReference type="Gene3D" id="3.30.460.10">
    <property type="entry name" value="Beta Polymerase, domain 2"/>
    <property type="match status" value="1"/>
</dbReference>
<dbReference type="GO" id="GO:0006397">
    <property type="term" value="P:mRNA processing"/>
    <property type="evidence" value="ECO:0007669"/>
    <property type="project" value="UniProtKB-KW"/>
</dbReference>
<dbReference type="InterPro" id="IPR043519">
    <property type="entry name" value="NT_sf"/>
</dbReference>
<comment type="subcellular location">
    <subcellularLocation>
        <location evidence="1">Nucleus</location>
    </subcellularLocation>
</comment>
<dbReference type="CDD" id="cd05402">
    <property type="entry name" value="NT_PAP_TUTase"/>
    <property type="match status" value="1"/>
</dbReference>
<organism evidence="12 13">
    <name type="scientific">Heterodera trifolii</name>
    <dbReference type="NCBI Taxonomy" id="157864"/>
    <lineage>
        <taxon>Eukaryota</taxon>
        <taxon>Metazoa</taxon>
        <taxon>Ecdysozoa</taxon>
        <taxon>Nematoda</taxon>
        <taxon>Chromadorea</taxon>
        <taxon>Rhabditida</taxon>
        <taxon>Tylenchina</taxon>
        <taxon>Tylenchomorpha</taxon>
        <taxon>Tylenchoidea</taxon>
        <taxon>Heteroderidae</taxon>
        <taxon>Heteroderinae</taxon>
        <taxon>Heterodera</taxon>
    </lineage>
</organism>
<reference evidence="12 13" key="1">
    <citation type="submission" date="2024-10" db="EMBL/GenBank/DDBJ databases">
        <authorList>
            <person name="Kim D."/>
        </authorList>
    </citation>
    <scope>NUCLEOTIDE SEQUENCE [LARGE SCALE GENOMIC DNA]</scope>
    <source>
        <strain evidence="12">BH-2024</strain>
    </source>
</reference>
<feature type="domain" description="Poly(A) polymerase central" evidence="11">
    <location>
        <begin position="1807"/>
        <end position="1959"/>
    </location>
</feature>
<comment type="catalytic activity">
    <reaction evidence="9">
        <text>RNA(n) + ATP = RNA(n)-3'-adenine ribonucleotide + diphosphate</text>
        <dbReference type="Rhea" id="RHEA:11332"/>
        <dbReference type="Rhea" id="RHEA-COMP:14527"/>
        <dbReference type="Rhea" id="RHEA-COMP:17347"/>
        <dbReference type="ChEBI" id="CHEBI:30616"/>
        <dbReference type="ChEBI" id="CHEBI:33019"/>
        <dbReference type="ChEBI" id="CHEBI:140395"/>
        <dbReference type="ChEBI" id="CHEBI:173115"/>
        <dbReference type="EC" id="2.7.7.19"/>
    </reaction>
</comment>
<proteinExistence type="inferred from homology"/>
<feature type="compositionally biased region" description="Acidic residues" evidence="10">
    <location>
        <begin position="1193"/>
        <end position="1204"/>
    </location>
</feature>
<dbReference type="SUPFAM" id="SSF81301">
    <property type="entry name" value="Nucleotidyltransferase"/>
    <property type="match status" value="1"/>
</dbReference>
<dbReference type="PANTHER" id="PTHR10682:SF10">
    <property type="entry name" value="POLYNUCLEOTIDE ADENYLYLTRANSFERASE"/>
    <property type="match status" value="1"/>
</dbReference>
<dbReference type="EC" id="2.7.7.19" evidence="3"/>
<dbReference type="Pfam" id="PF04928">
    <property type="entry name" value="PAP_central"/>
    <property type="match status" value="1"/>
</dbReference>
<evidence type="ECO:0000256" key="7">
    <source>
        <dbReference type="ARBA" id="ARBA00022840"/>
    </source>
</evidence>
<evidence type="ECO:0000313" key="12">
    <source>
        <dbReference type="EMBL" id="KAL3105389.1"/>
    </source>
</evidence>
<keyword evidence="13" id="KW-1185">Reference proteome</keyword>
<evidence type="ECO:0000259" key="11">
    <source>
        <dbReference type="Pfam" id="PF04928"/>
    </source>
</evidence>
<dbReference type="InterPro" id="IPR007012">
    <property type="entry name" value="PolA_pol_cen_dom"/>
</dbReference>
<name>A0ABD2KR24_9BILA</name>
<sequence length="2133" mass="250851">MKQLIAVEHFEKSTIQIMEEISKIVIERESERADGEKVGNSTERMGEKEREKVGNSEKKQKRKEKKERKEKANANMEKAHQFVEQIEHNYLALQNELTNNTTEDREICLLWSFRVHLKTLQQIIINEKVFGPNYLDTLRIVSAKRDFEICDRFETIRKDGGNLTIKSELSMFNDEVQEGYKTELEQLLDNGTLEKAPDEQRTLTKLYQADRVAGENELNFRLRAAKTVWWEKRHTFDTLHQRLGEMFGGDNFMVEKLEQKNDGTLKRKKIDEEKWCEIFYLKFFSADKMGQIRAKFSVEMLLFFKMMEQKLDMALESENWKELRRTVAKFVDEINFGEAESEQRQQMLGHLKVISQRFKSGDFKEISEFEAQILKNGELHVEILGTLLKRNAPLKLKIRELSSAEFIRRAFVLLGNDGMAGFLQINRFYRALMDEMPNWYLATDDPFFEQCEDLSNEEKMPKNYRDSEAFLLINHYLLFLSNGALVGLIHGTSDGTGFVMFDINFSAANWLFFTFVDELLLRAILILGTKKENFLDRLWRQWTELVIRDTEQSEKGAKSTERVCQTFRFAISLLNCLWEEMDEERRKMLAKWLKDSRWTEFLLIRSTLDKLAEGQNAKLAIGDAQLLEQFKVPFHLQLVHSLTIYRLLKRSFQFASFFCGQNLQTFGEVKNNLFTLLNSSNEFNWLERKFPFVLKIEKVNHRMRIYLYRKLIINKSWSAESLATHARIILPLLLEELDTKIYDKNMAKCRIFEDLEELLLIIKFEVFRAIDSFRSVCWLMYLWQYVEGYDGRTMESTKAIPTRQMIDECSKLNAAMPIFDNIWGWLQHKHLDFLQQRDATHNEKRTRSTEHPLKLMLIGGLEMGERTRLMKLIGLNAFNQLMNQNADLINDGEVFSDGRLAFHYFNALFRVRSDLDRYANRIAADLTIFVQWFDAEPKGAKMERVWREKKSNLAWEYDQLFDVSVENLVMLLAIYEKLFERLRNFLVAQRNAANEKVLKDGWQKAKRKAESDAAKSFDAERKMIRITVPEWVRDRHERKFKQMLGMTETVAEDGGKSKFEVMGVQQQTDQKQFRETLRMGLEKSTDARLRLQYFLGMETIKEIFKSIEIEFYEKEFQINEKKQKSEAKGMEKKEKKEEEIERKKEEKRKESNRKKKRGEGKGGKRAKDSKEKEEKKEKEEEKEEKKGNGEEMRGDEEEKEDEEEKKEKGEEKEEKKGNGEEMRGNEEEKEDEEEKKEKGEEKEEKKGNGEEMRGNEEEKEDEEEKKEKGEEKEEKTNNIKKDKEIGENNDKGKNERKEEEEKEKNQRKERGNNEVKKESKEGTKRKAKREKGGKEQKTKGKGKSEEKKEELTEKREIGIKELQSDEFLSQKYLEFVSKSVGEWPTNSEMLLELSVYANEIWQRIEAIKEIGKEFQFEFWQKVENLANKWEKTEEEKVGIDKQKENWKKIGKMRAFLKQLMANLGNGENVEEKVNETSEKEQLMQLQRNKFAKSMTKNEKTAEIWHILSKERQINTLSAIFGMEKANKRCKEGKRKEFAKYLAQWETAMAQLEMDEKMFDEFVDKKLTEIPQNGVTKLTLIRKIVENLQQINLSEDEQEKENAIFDVYYNNGISFEMEQKIEKEFIEIRQIVQKWSNNTAQLLLGGSFQLKVHSEGSDIDTLCIAPQHFGHDDFFGTQSECEGPEKGGRSDQQKGGKSLFCLLSKLPSVRSLRRIPSARVPTLRLVLRSDFEFDIVFASIPGVQTISIEEKGEHSAHIAKLIERLADKIKTDGPPAEDGEVARRMLRSLAGFHSNLKLLEMAPNVDMFRKFVLLLKRWAKSNFIYGNALGFLNGISLCVMAMKVLLLFPSASLPFLLERFFLIYSLWPFPLPIQLEKFSPDLLNWSPEEELHQLMPHFGFGFRYKLSMSIITPGYPEQNATFNVNFKTAQIIKTAIQNTLIELNKSTNKSAKEKWRDILQQQRKFSEMIQYFSVVCFASDWDLSEEFCGFVSTRLRNQLLISSANLCHVRTLRECPERIVQNYGEKIPNQSICKSWLIGMDEQNNLGNESKEMRNRNLEKELDEQIMNGYKKMLKKNSEKAQLNSAEIKLRIFFQKIENENKNLKGMDEFIYLESKFVSKEQLKKENWEREENE</sequence>
<evidence type="ECO:0000256" key="3">
    <source>
        <dbReference type="ARBA" id="ARBA00012388"/>
    </source>
</evidence>
<dbReference type="Gene3D" id="1.10.1410.10">
    <property type="match status" value="1"/>
</dbReference>
<feature type="compositionally biased region" description="Basic and acidic residues" evidence="10">
    <location>
        <begin position="1235"/>
        <end position="1256"/>
    </location>
</feature>
<comment type="caution">
    <text evidence="12">The sequence shown here is derived from an EMBL/GenBank/DDBJ whole genome shotgun (WGS) entry which is preliminary data.</text>
</comment>
<feature type="compositionally biased region" description="Basic and acidic residues" evidence="10">
    <location>
        <begin position="1265"/>
        <end position="1353"/>
    </location>
</feature>
<evidence type="ECO:0000256" key="2">
    <source>
        <dbReference type="ARBA" id="ARBA00010912"/>
    </source>
</evidence>
<evidence type="ECO:0000313" key="13">
    <source>
        <dbReference type="Proteomes" id="UP001620626"/>
    </source>
</evidence>
<dbReference type="Proteomes" id="UP001620626">
    <property type="component" value="Unassembled WGS sequence"/>
</dbReference>
<keyword evidence="6" id="KW-0547">Nucleotide-binding</keyword>
<keyword evidence="7" id="KW-0067">ATP-binding</keyword>
<feature type="compositionally biased region" description="Basic and acidic residues" evidence="10">
    <location>
        <begin position="1120"/>
        <end position="1149"/>
    </location>
</feature>
<feature type="compositionally biased region" description="Basic and acidic residues" evidence="10">
    <location>
        <begin position="1205"/>
        <end position="1226"/>
    </location>
</feature>
<keyword evidence="4" id="KW-0507">mRNA processing</keyword>
<feature type="region of interest" description="Disordered" evidence="10">
    <location>
        <begin position="29"/>
        <end position="73"/>
    </location>
</feature>
<comment type="similarity">
    <text evidence="2">Belongs to the poly(A) polymerase family.</text>
</comment>
<feature type="region of interest" description="Disordered" evidence="10">
    <location>
        <begin position="1120"/>
        <end position="1353"/>
    </location>
</feature>
<dbReference type="GO" id="GO:1990817">
    <property type="term" value="F:poly(A) RNA polymerase activity"/>
    <property type="evidence" value="ECO:0007669"/>
    <property type="project" value="UniProtKB-EC"/>
</dbReference>
<dbReference type="GO" id="GO:0005524">
    <property type="term" value="F:ATP binding"/>
    <property type="evidence" value="ECO:0007669"/>
    <property type="project" value="UniProtKB-KW"/>
</dbReference>
<evidence type="ECO:0000256" key="6">
    <source>
        <dbReference type="ARBA" id="ARBA00022741"/>
    </source>
</evidence>
<evidence type="ECO:0000256" key="8">
    <source>
        <dbReference type="ARBA" id="ARBA00023242"/>
    </source>
</evidence>
<evidence type="ECO:0000256" key="5">
    <source>
        <dbReference type="ARBA" id="ARBA00022679"/>
    </source>
</evidence>
<feature type="compositionally biased region" description="Basic and acidic residues" evidence="10">
    <location>
        <begin position="44"/>
        <end position="58"/>
    </location>
</feature>
<evidence type="ECO:0000256" key="4">
    <source>
        <dbReference type="ARBA" id="ARBA00022664"/>
    </source>
</evidence>
<evidence type="ECO:0000256" key="10">
    <source>
        <dbReference type="SAM" id="MobiDB-lite"/>
    </source>
</evidence>
<evidence type="ECO:0000256" key="9">
    <source>
        <dbReference type="ARBA" id="ARBA00048830"/>
    </source>
</evidence>
<feature type="compositionally biased region" description="Basic and acidic residues" evidence="10">
    <location>
        <begin position="1159"/>
        <end position="1192"/>
    </location>
</feature>